<evidence type="ECO:0000313" key="2">
    <source>
        <dbReference type="Proteomes" id="UP001165064"/>
    </source>
</evidence>
<keyword evidence="2" id="KW-1185">Reference proteome</keyword>
<evidence type="ECO:0000313" key="1">
    <source>
        <dbReference type="EMBL" id="GME79500.1"/>
    </source>
</evidence>
<dbReference type="Proteomes" id="UP001165064">
    <property type="component" value="Unassembled WGS sequence"/>
</dbReference>
<gene>
    <name evidence="1" type="ORF">Amon02_000398000</name>
</gene>
<sequence length="332" mass="35163">MKFSQLLLTSLCLITASQAVYPAPAGVDSSDPDLVVIQSEKSDKGKAVAAIADIPAELKDTPKSSPSNLKADASSDGSVLGGIIDPDLAEKAKSEFHAFFLSVSMIIVSEIGDKTFLVAALMAMKHDRLVVFSSAFSALVVMTVLSGVAGHALPALLPQRLTQFLAAVLFVVFGINLLREGLAMDKNAGVHEEMAEVEEEIEVGSMNNALNSRENPGPGPSKSMFKEVLDNIKNLASFILSPVWVQTFAMTFLGEWGDRSQIAIIAMAAGSDYWLVILGGLVGHGLCTGLAVLGGQFLATKISMRTVTLGGAAAFFLFSLLYFYSAYYDLGA</sequence>
<organism evidence="1 2">
    <name type="scientific">Ambrosiozyma monospora</name>
    <name type="common">Yeast</name>
    <name type="synonym">Endomycopsis monosporus</name>
    <dbReference type="NCBI Taxonomy" id="43982"/>
    <lineage>
        <taxon>Eukaryota</taxon>
        <taxon>Fungi</taxon>
        <taxon>Dikarya</taxon>
        <taxon>Ascomycota</taxon>
        <taxon>Saccharomycotina</taxon>
        <taxon>Pichiomycetes</taxon>
        <taxon>Pichiales</taxon>
        <taxon>Pichiaceae</taxon>
        <taxon>Ambrosiozyma</taxon>
    </lineage>
</organism>
<protein>
    <submittedName>
        <fullName evidence="1">Unnamed protein product</fullName>
    </submittedName>
</protein>
<dbReference type="EMBL" id="BSXS01002620">
    <property type="protein sequence ID" value="GME79500.1"/>
    <property type="molecule type" value="Genomic_DNA"/>
</dbReference>
<accession>A0ACB5T1V3</accession>
<reference evidence="1" key="1">
    <citation type="submission" date="2023-04" db="EMBL/GenBank/DDBJ databases">
        <title>Ambrosiozyma monospora NBRC 10751.</title>
        <authorList>
            <person name="Ichikawa N."/>
            <person name="Sato H."/>
            <person name="Tonouchi N."/>
        </authorList>
    </citation>
    <scope>NUCLEOTIDE SEQUENCE</scope>
    <source>
        <strain evidence="1">NBRC 10751</strain>
    </source>
</reference>
<name>A0ACB5T1V3_AMBMO</name>
<proteinExistence type="predicted"/>
<comment type="caution">
    <text evidence="1">The sequence shown here is derived from an EMBL/GenBank/DDBJ whole genome shotgun (WGS) entry which is preliminary data.</text>
</comment>